<reference evidence="1" key="1">
    <citation type="journal article" date="2019" name="Sci. Rep.">
        <title>Draft genome of Tanacetum cinerariifolium, the natural source of mosquito coil.</title>
        <authorList>
            <person name="Yamashiro T."/>
            <person name="Shiraishi A."/>
            <person name="Satake H."/>
            <person name="Nakayama K."/>
        </authorList>
    </citation>
    <scope>NUCLEOTIDE SEQUENCE</scope>
</reference>
<name>A0A6L2LJ38_TANCI</name>
<organism evidence="1">
    <name type="scientific">Tanacetum cinerariifolium</name>
    <name type="common">Dalmatian daisy</name>
    <name type="synonym">Chrysanthemum cinerariifolium</name>
    <dbReference type="NCBI Taxonomy" id="118510"/>
    <lineage>
        <taxon>Eukaryota</taxon>
        <taxon>Viridiplantae</taxon>
        <taxon>Streptophyta</taxon>
        <taxon>Embryophyta</taxon>
        <taxon>Tracheophyta</taxon>
        <taxon>Spermatophyta</taxon>
        <taxon>Magnoliopsida</taxon>
        <taxon>eudicotyledons</taxon>
        <taxon>Gunneridae</taxon>
        <taxon>Pentapetalae</taxon>
        <taxon>asterids</taxon>
        <taxon>campanulids</taxon>
        <taxon>Asterales</taxon>
        <taxon>Asteraceae</taxon>
        <taxon>Asteroideae</taxon>
        <taxon>Anthemideae</taxon>
        <taxon>Anthemidinae</taxon>
        <taxon>Tanacetum</taxon>
    </lineage>
</organism>
<dbReference type="EMBL" id="BKCJ010004434">
    <property type="protein sequence ID" value="GEU61017.1"/>
    <property type="molecule type" value="Genomic_DNA"/>
</dbReference>
<dbReference type="AlphaFoldDB" id="A0A6L2LJ38"/>
<gene>
    <name evidence="1" type="ORF">Tci_032995</name>
</gene>
<proteinExistence type="predicted"/>
<sequence length="93" mass="10468">MRKEVSDNITTRWNVLVVENESKGSLSAHNIMSSEMVPNDPIVQTVDIHEKPNSYRSAAGGSKPEPMSTRFANTLYGYFIGKRIAFPVVEYYV</sequence>
<evidence type="ECO:0000313" key="1">
    <source>
        <dbReference type="EMBL" id="GEU61017.1"/>
    </source>
</evidence>
<comment type="caution">
    <text evidence="1">The sequence shown here is derived from an EMBL/GenBank/DDBJ whole genome shotgun (WGS) entry which is preliminary data.</text>
</comment>
<accession>A0A6L2LJ38</accession>
<protein>
    <submittedName>
        <fullName evidence="1">Zinc knuckle CX2CX4HX4C</fullName>
    </submittedName>
</protein>